<evidence type="ECO:0000313" key="3">
    <source>
        <dbReference type="RefSeq" id="XP_032150236.1"/>
    </source>
</evidence>
<protein>
    <submittedName>
        <fullName evidence="3">Uncharacterized protein LOC116562212</fullName>
    </submittedName>
</protein>
<feature type="region of interest" description="Disordered" evidence="1">
    <location>
        <begin position="80"/>
        <end position="165"/>
    </location>
</feature>
<sequence>MPRHEPARSERNFSQAHNQVGGILRAAQSLGSMKGCSVKSQITRNPSQYNCSCSRVSLQRKATEPGHCSGRCGRAKDLGDLRTQNSDEAPATSALVPRPSPARVPRGVRGAWGAHAAHPGDRAGVKSPPPRLRLPDLGRPGVASGAPRAAATARASSSSPTRVAAGLAEDRSRGFLGLARALSGTTETFQAARSRALPVTRLRRPARRPRSRHGARSAPPPQPRSRRRCPRAHLSSRLVTSLLRLGSAHSDLLNVSASSTLSAMEQVSWNICRMHGWTKDLSSHSRSPSMLEKATDHLLFLTLWTLWRKNNSAFMIVPGNKKPRIRQIG</sequence>
<evidence type="ECO:0000313" key="2">
    <source>
        <dbReference type="Proteomes" id="UP000504640"/>
    </source>
</evidence>
<feature type="compositionally biased region" description="Low complexity" evidence="1">
    <location>
        <begin position="135"/>
        <end position="165"/>
    </location>
</feature>
<name>A0A6J3J5U1_SAPAP</name>
<reference evidence="3" key="1">
    <citation type="submission" date="2025-08" db="UniProtKB">
        <authorList>
            <consortium name="RefSeq"/>
        </authorList>
    </citation>
    <scope>IDENTIFICATION</scope>
    <source>
        <tissue evidence="3">Blood</tissue>
    </source>
</reference>
<dbReference type="Proteomes" id="UP000504640">
    <property type="component" value="Unplaced"/>
</dbReference>
<evidence type="ECO:0000256" key="1">
    <source>
        <dbReference type="SAM" id="MobiDB-lite"/>
    </source>
</evidence>
<feature type="region of interest" description="Disordered" evidence="1">
    <location>
        <begin position="187"/>
        <end position="232"/>
    </location>
</feature>
<keyword evidence="2" id="KW-1185">Reference proteome</keyword>
<gene>
    <name evidence="3" type="primary">LOC116562212</name>
</gene>
<dbReference type="GeneID" id="116562212"/>
<organism evidence="2 3">
    <name type="scientific">Sapajus apella</name>
    <name type="common">Brown-capped capuchin</name>
    <name type="synonym">Cebus apella</name>
    <dbReference type="NCBI Taxonomy" id="9515"/>
    <lineage>
        <taxon>Eukaryota</taxon>
        <taxon>Metazoa</taxon>
        <taxon>Chordata</taxon>
        <taxon>Craniata</taxon>
        <taxon>Vertebrata</taxon>
        <taxon>Euteleostomi</taxon>
        <taxon>Mammalia</taxon>
        <taxon>Eutheria</taxon>
        <taxon>Euarchontoglires</taxon>
        <taxon>Primates</taxon>
        <taxon>Haplorrhini</taxon>
        <taxon>Platyrrhini</taxon>
        <taxon>Cebidae</taxon>
        <taxon>Cebinae</taxon>
        <taxon>Sapajus</taxon>
    </lineage>
</organism>
<feature type="compositionally biased region" description="Basic residues" evidence="1">
    <location>
        <begin position="201"/>
        <end position="215"/>
    </location>
</feature>
<accession>A0A6J3J5U1</accession>
<dbReference type="AlphaFoldDB" id="A0A6J3J5U1"/>
<dbReference type="RefSeq" id="XP_032150236.1">
    <property type="nucleotide sequence ID" value="XM_032294345.1"/>
</dbReference>
<proteinExistence type="predicted"/>